<feature type="compositionally biased region" description="Low complexity" evidence="9">
    <location>
        <begin position="323"/>
        <end position="334"/>
    </location>
</feature>
<feature type="transmembrane region" description="Helical" evidence="10">
    <location>
        <begin position="21"/>
        <end position="45"/>
    </location>
</feature>
<dbReference type="InterPro" id="IPR043427">
    <property type="entry name" value="YscJ/FliF"/>
</dbReference>
<proteinExistence type="inferred from homology"/>
<evidence type="ECO:0000256" key="4">
    <source>
        <dbReference type="ARBA" id="ARBA00022475"/>
    </source>
</evidence>
<name>A0A371AS92_9FIRM</name>
<evidence type="ECO:0000313" key="14">
    <source>
        <dbReference type="Proteomes" id="UP000255036"/>
    </source>
</evidence>
<dbReference type="InterPro" id="IPR000067">
    <property type="entry name" value="FlgMring_FliF"/>
</dbReference>
<dbReference type="InterPro" id="IPR045851">
    <property type="entry name" value="AMP-bd_C_sf"/>
</dbReference>
<keyword evidence="13" id="KW-0282">Flagellum</keyword>
<dbReference type="AlphaFoldDB" id="A0A371AS92"/>
<feature type="domain" description="Flagellar M-ring N-terminal" evidence="11">
    <location>
        <begin position="46"/>
        <end position="218"/>
    </location>
</feature>
<dbReference type="OrthoDB" id="9807026at2"/>
<keyword evidence="4" id="KW-1003">Cell membrane</keyword>
<evidence type="ECO:0000256" key="2">
    <source>
        <dbReference type="ARBA" id="ARBA00004651"/>
    </source>
</evidence>
<dbReference type="InterPro" id="IPR006182">
    <property type="entry name" value="FliF_N_dom"/>
</dbReference>
<keyword evidence="5 10" id="KW-0812">Transmembrane</keyword>
<dbReference type="InterPro" id="IPR013556">
    <property type="entry name" value="Flag_M-ring_C"/>
</dbReference>
<feature type="region of interest" description="Disordered" evidence="9">
    <location>
        <begin position="285"/>
        <end position="338"/>
    </location>
</feature>
<dbReference type="RefSeq" id="WP_115482847.1">
    <property type="nucleotide sequence ID" value="NZ_QRCT01000049.1"/>
</dbReference>
<gene>
    <name evidence="13" type="primary">fliF</name>
    <name evidence="13" type="ORF">DWV06_14180</name>
</gene>
<evidence type="ECO:0000256" key="3">
    <source>
        <dbReference type="ARBA" id="ARBA00007971"/>
    </source>
</evidence>
<organism evidence="13 14">
    <name type="scientific">Anaerosacchariphilus polymeriproducens</name>
    <dbReference type="NCBI Taxonomy" id="1812858"/>
    <lineage>
        <taxon>Bacteria</taxon>
        <taxon>Bacillati</taxon>
        <taxon>Bacillota</taxon>
        <taxon>Clostridia</taxon>
        <taxon>Lachnospirales</taxon>
        <taxon>Lachnospiraceae</taxon>
        <taxon>Anaerosacchariphilus</taxon>
    </lineage>
</organism>
<feature type="compositionally biased region" description="Polar residues" evidence="9">
    <location>
        <begin position="285"/>
        <end position="303"/>
    </location>
</feature>
<comment type="subcellular location">
    <subcellularLocation>
        <location evidence="1">Bacterial flagellum basal body</location>
    </subcellularLocation>
    <subcellularLocation>
        <location evidence="2">Cell membrane</location>
        <topology evidence="2">Multi-pass membrane protein</topology>
    </subcellularLocation>
</comment>
<dbReference type="Pfam" id="PF08345">
    <property type="entry name" value="YscJ_FliF_C"/>
    <property type="match status" value="1"/>
</dbReference>
<evidence type="ECO:0000259" key="12">
    <source>
        <dbReference type="Pfam" id="PF08345"/>
    </source>
</evidence>
<dbReference type="PANTHER" id="PTHR30046">
    <property type="entry name" value="FLAGELLAR M-RING PROTEIN"/>
    <property type="match status" value="1"/>
</dbReference>
<dbReference type="EMBL" id="QRCT01000049">
    <property type="protein sequence ID" value="RDU22437.1"/>
    <property type="molecule type" value="Genomic_DNA"/>
</dbReference>
<keyword evidence="14" id="KW-1185">Reference proteome</keyword>
<reference evidence="13 14" key="1">
    <citation type="submission" date="2018-07" db="EMBL/GenBank/DDBJ databases">
        <title>Anaerosacharophilus polymeroproducens gen. nov. sp. nov., an anaerobic bacterium isolated from salt field.</title>
        <authorList>
            <person name="Kim W."/>
            <person name="Yang S.-H."/>
            <person name="Oh J."/>
            <person name="Lee J.-H."/>
            <person name="Kwon K.K."/>
        </authorList>
    </citation>
    <scope>NUCLEOTIDE SEQUENCE [LARGE SCALE GENOMIC DNA]</scope>
    <source>
        <strain evidence="13 14">MCWD5</strain>
    </source>
</reference>
<protein>
    <submittedName>
        <fullName evidence="13">Flagellar M-ring protein FliF</fullName>
    </submittedName>
</protein>
<dbReference type="PANTHER" id="PTHR30046:SF0">
    <property type="entry name" value="FLAGELLAR M-RING PROTEIN"/>
    <property type="match status" value="1"/>
</dbReference>
<dbReference type="GO" id="GO:0071973">
    <property type="term" value="P:bacterial-type flagellum-dependent cell motility"/>
    <property type="evidence" value="ECO:0007669"/>
    <property type="project" value="InterPro"/>
</dbReference>
<evidence type="ECO:0000256" key="9">
    <source>
        <dbReference type="SAM" id="MobiDB-lite"/>
    </source>
</evidence>
<dbReference type="Gene3D" id="3.30.300.30">
    <property type="match status" value="1"/>
</dbReference>
<feature type="transmembrane region" description="Helical" evidence="10">
    <location>
        <begin position="442"/>
        <end position="463"/>
    </location>
</feature>
<dbReference type="GO" id="GO:0005886">
    <property type="term" value="C:plasma membrane"/>
    <property type="evidence" value="ECO:0007669"/>
    <property type="project" value="UniProtKB-SubCell"/>
</dbReference>
<keyword evidence="13" id="KW-0969">Cilium</keyword>
<accession>A0A371AS92</accession>
<keyword evidence="7 10" id="KW-0472">Membrane</keyword>
<evidence type="ECO:0000256" key="10">
    <source>
        <dbReference type="SAM" id="Phobius"/>
    </source>
</evidence>
<sequence>MNERIKGIQQKIINWWNKFTAVQRIIIISVVVGVTIALGILYWVLSQPKMVTLVTLESTKEASQITELLESEGIAYTASKDGLVIQVNEKDESAAVLLLGSNNIPTQEYDLSSVFDGNFSTTESDKSKKYQLYLEEKVASELKSIDIVDEATVTLSIPENDGTLASQKESTYASVLVSLNGEVKEGAAEGWAKYIATAVGNDNTDNVLILDSNGNVLFTGEDKSSTAGSVSNQLAVQTKYESMVKNQVKDVMLGANVYDNVEIGLNLALDFDVIEQTDHQYYVNDGNTQGYLDSESNYEQESQGGAAATPGTDANDETTYVMENNGTSTSTTTENTKDYLPNEKITNTKFATGTIKADESSITVVAATYKVYDEDKLKKSGELKGQTFAEFQAANSEKTKVDVDEELYQVVSKATGISEDNISIVAYQVPFFQASDTSKKSIWDYAPILLGVLILGFLGFIIFKSTRGEKETVLEPELSVKNLLETTQEAQDEELEDIGFNEKSEVRIMIEKFVDENPEAVAQLLRNWLNEEWD</sequence>
<dbReference type="GO" id="GO:0009431">
    <property type="term" value="C:bacterial-type flagellum basal body, MS ring"/>
    <property type="evidence" value="ECO:0007669"/>
    <property type="project" value="InterPro"/>
</dbReference>
<feature type="domain" description="Flagellar M-ring C-terminal" evidence="12">
    <location>
        <begin position="259"/>
        <end position="425"/>
    </location>
</feature>
<dbReference type="GO" id="GO:0003774">
    <property type="term" value="F:cytoskeletal motor activity"/>
    <property type="evidence" value="ECO:0007669"/>
    <property type="project" value="InterPro"/>
</dbReference>
<evidence type="ECO:0000256" key="5">
    <source>
        <dbReference type="ARBA" id="ARBA00022692"/>
    </source>
</evidence>
<keyword evidence="8" id="KW-0975">Bacterial flagellum</keyword>
<evidence type="ECO:0000256" key="6">
    <source>
        <dbReference type="ARBA" id="ARBA00022989"/>
    </source>
</evidence>
<comment type="similarity">
    <text evidence="3">Belongs to the FliF family.</text>
</comment>
<evidence type="ECO:0000256" key="7">
    <source>
        <dbReference type="ARBA" id="ARBA00023136"/>
    </source>
</evidence>
<comment type="caution">
    <text evidence="13">The sequence shown here is derived from an EMBL/GenBank/DDBJ whole genome shotgun (WGS) entry which is preliminary data.</text>
</comment>
<evidence type="ECO:0000313" key="13">
    <source>
        <dbReference type="EMBL" id="RDU22437.1"/>
    </source>
</evidence>
<dbReference type="NCBIfam" id="TIGR00206">
    <property type="entry name" value="fliF"/>
    <property type="match status" value="1"/>
</dbReference>
<dbReference type="Pfam" id="PF01514">
    <property type="entry name" value="YscJ_FliF"/>
    <property type="match status" value="1"/>
</dbReference>
<evidence type="ECO:0000259" key="11">
    <source>
        <dbReference type="Pfam" id="PF01514"/>
    </source>
</evidence>
<keyword evidence="6 10" id="KW-1133">Transmembrane helix</keyword>
<dbReference type="Proteomes" id="UP000255036">
    <property type="component" value="Unassembled WGS sequence"/>
</dbReference>
<evidence type="ECO:0000256" key="8">
    <source>
        <dbReference type="ARBA" id="ARBA00023143"/>
    </source>
</evidence>
<evidence type="ECO:0000256" key="1">
    <source>
        <dbReference type="ARBA" id="ARBA00004117"/>
    </source>
</evidence>
<keyword evidence="13" id="KW-0966">Cell projection</keyword>